<dbReference type="Gene3D" id="3.20.20.80">
    <property type="entry name" value="Glycosidases"/>
    <property type="match status" value="1"/>
</dbReference>
<reference evidence="1 2" key="1">
    <citation type="submission" date="2020-10" db="EMBL/GenBank/DDBJ databases">
        <title>Connecting structure to function with the recovery of over 1000 high-quality activated sludge metagenome-assembled genomes encoding full-length rRNA genes using long-read sequencing.</title>
        <authorList>
            <person name="Singleton C.M."/>
            <person name="Petriglieri F."/>
            <person name="Kristensen J.M."/>
            <person name="Kirkegaard R.H."/>
            <person name="Michaelsen T.Y."/>
            <person name="Andersen M.H."/>
            <person name="Karst S.M."/>
            <person name="Dueholm M.S."/>
            <person name="Nielsen P.H."/>
            <person name="Albertsen M."/>
        </authorList>
    </citation>
    <scope>NUCLEOTIDE SEQUENCE [LARGE SCALE GENOMIC DNA]</scope>
    <source>
        <strain evidence="1">OdNE_18-Q3-R46-58_MAXAC.008</strain>
    </source>
</reference>
<evidence type="ECO:0000313" key="2">
    <source>
        <dbReference type="Proteomes" id="UP000709959"/>
    </source>
</evidence>
<dbReference type="SUPFAM" id="SSF51445">
    <property type="entry name" value="(Trans)glycosidases"/>
    <property type="match status" value="1"/>
</dbReference>
<gene>
    <name evidence="1" type="ORF">IPN91_07255</name>
</gene>
<sequence length="419" mass="48212">MIRRILVLIALLALPATLLLVRRSQHRALVPQPRGFVLGLYAGLPDYDYAEELDRIAATGATCVSLQAIYRMDTGQSVEIRRHPTSSPTEAALRRTFQQAKVRGLRMMFFPTINMRDEAENAEWWRGNIAPADWDLWWRNYTAFNARLAELAQEGGVEWYSLGTEMASTHTFPDQWRRLAREVRQVFKGKLVYSVNFDSHDSFTFGDCLDVIGINTYDPIAKYDDYPSAEQIRDAWWWIVYKARTLTARFEKPVMITEVGYPSVAHAHVGPWDFRTDKPLDLALQDMLLKGAFGVLRHWSDGDAVFYYLYGEHLNVKPVGGPTDRTYAVWGKPAETTLRKYFREPIWEGHIPPRAENIHEAVVQSLVSWHRKLRDYEDAELPPWVAEWEARNPQDAAEARAILAKEPVPARRIPKGEAR</sequence>
<organism evidence="1 2">
    <name type="scientific">Candidatus Geothrix odensensis</name>
    <dbReference type="NCBI Taxonomy" id="2954440"/>
    <lineage>
        <taxon>Bacteria</taxon>
        <taxon>Pseudomonadati</taxon>
        <taxon>Acidobacteriota</taxon>
        <taxon>Holophagae</taxon>
        <taxon>Holophagales</taxon>
        <taxon>Holophagaceae</taxon>
        <taxon>Geothrix</taxon>
    </lineage>
</organism>
<dbReference type="CDD" id="cd19608">
    <property type="entry name" value="GH113_mannanase-like"/>
    <property type="match status" value="1"/>
</dbReference>
<protein>
    <submittedName>
        <fullName evidence="1">Uncharacterized protein</fullName>
    </submittedName>
</protein>
<name>A0A936F1J4_9BACT</name>
<dbReference type="Pfam" id="PF22612">
    <property type="entry name" value="GH113"/>
    <property type="match status" value="1"/>
</dbReference>
<dbReference type="AlphaFoldDB" id="A0A936F1J4"/>
<dbReference type="Proteomes" id="UP000709959">
    <property type="component" value="Unassembled WGS sequence"/>
</dbReference>
<dbReference type="InterPro" id="IPR055151">
    <property type="entry name" value="GH113"/>
</dbReference>
<proteinExistence type="predicted"/>
<evidence type="ECO:0000313" key="1">
    <source>
        <dbReference type="EMBL" id="MBK8572439.1"/>
    </source>
</evidence>
<comment type="caution">
    <text evidence="1">The sequence shown here is derived from an EMBL/GenBank/DDBJ whole genome shotgun (WGS) entry which is preliminary data.</text>
</comment>
<dbReference type="InterPro" id="IPR017853">
    <property type="entry name" value="GH"/>
</dbReference>
<dbReference type="EMBL" id="JADKCH010000005">
    <property type="protein sequence ID" value="MBK8572439.1"/>
    <property type="molecule type" value="Genomic_DNA"/>
</dbReference>
<accession>A0A936F1J4</accession>